<dbReference type="Gene3D" id="1.10.630.10">
    <property type="entry name" value="Cytochrome P450"/>
    <property type="match status" value="1"/>
</dbReference>
<dbReference type="InterPro" id="IPR050196">
    <property type="entry name" value="Cytochrome_P450_Monoox"/>
</dbReference>
<protein>
    <submittedName>
        <fullName evidence="15">CYP450</fullName>
    </submittedName>
</protein>
<evidence type="ECO:0000256" key="7">
    <source>
        <dbReference type="ARBA" id="ARBA00022824"/>
    </source>
</evidence>
<keyword evidence="11 14" id="KW-0503">Monooxygenase</keyword>
<dbReference type="CDD" id="cd20628">
    <property type="entry name" value="CYP4"/>
    <property type="match status" value="1"/>
</dbReference>
<keyword evidence="9 14" id="KW-0560">Oxidoreductase</keyword>
<evidence type="ECO:0000256" key="1">
    <source>
        <dbReference type="ARBA" id="ARBA00001971"/>
    </source>
</evidence>
<dbReference type="InterPro" id="IPR002401">
    <property type="entry name" value="Cyt_P450_E_grp-I"/>
</dbReference>
<comment type="similarity">
    <text evidence="4 14">Belongs to the cytochrome P450 family.</text>
</comment>
<evidence type="ECO:0000256" key="9">
    <source>
        <dbReference type="ARBA" id="ARBA00023002"/>
    </source>
</evidence>
<evidence type="ECO:0000256" key="13">
    <source>
        <dbReference type="PIRSR" id="PIRSR602401-1"/>
    </source>
</evidence>
<dbReference type="GO" id="GO:0016705">
    <property type="term" value="F:oxidoreductase activity, acting on paired donors, with incorporation or reduction of molecular oxygen"/>
    <property type="evidence" value="ECO:0007669"/>
    <property type="project" value="InterPro"/>
</dbReference>
<dbReference type="InterPro" id="IPR001128">
    <property type="entry name" value="Cyt_P450"/>
</dbReference>
<dbReference type="PRINTS" id="PR00463">
    <property type="entry name" value="EP450I"/>
</dbReference>
<proteinExistence type="evidence at transcript level"/>
<comment type="cofactor">
    <cofactor evidence="1 13">
        <name>heme</name>
        <dbReference type="ChEBI" id="CHEBI:30413"/>
    </cofactor>
</comment>
<evidence type="ECO:0000256" key="11">
    <source>
        <dbReference type="ARBA" id="ARBA00023033"/>
    </source>
</evidence>
<dbReference type="InterPro" id="IPR036396">
    <property type="entry name" value="Cyt_P450_sf"/>
</dbReference>
<evidence type="ECO:0000256" key="4">
    <source>
        <dbReference type="ARBA" id="ARBA00010617"/>
    </source>
</evidence>
<evidence type="ECO:0000313" key="15">
    <source>
        <dbReference type="EMBL" id="AVL92839.1"/>
    </source>
</evidence>
<dbReference type="PANTHER" id="PTHR24291">
    <property type="entry name" value="CYTOCHROME P450 FAMILY 4"/>
    <property type="match status" value="1"/>
</dbReference>
<sequence length="503" mass="57937">MDTLQSILSTFVVVVVVHQLWKLVKAQSQLASRLAHIPGPKGWPLIGNTFEFGKGNALDVLHNTIRLWKTYGTAYLIWLGTRPFIFLIDADEVETVLSSPIHIKKSVTYKFVEPWLGQGLLTSDGNHWRKHRKIITPTFHFKILEEFVNVFNSNGDVMINLWKNKLNGPAFDIYSYINLLTLDIISETAMGVSFNAQINSDSEYVRAVRSASDITLKRTFRPWLFPDFVFNLSSLGKEWRNHLHVMKTTTQAILQNKKLQVKAEQGKNVSHNDNNDNDIGQRKRLAFLDLLLQSPDKLSDKEILDEVDTFMFAGHDTTASCTSFALWALAKHADVQEKAYNEIHEIFGDSDRPATFRDLQEMKYLERVIKETLRMYTTVPFYARELDQELKIRNKLVPVGTTIVISTYHMHRNPEHFPDPDKFDPDRFLPEKMQGRHPYCFVPFSAGLRNCVGQKFALLEMKCTLSKVLRNFKLSTPQDKLVLSPEIVMMSDNKIMLCLELRK</sequence>
<dbReference type="GO" id="GO:0005789">
    <property type="term" value="C:endoplasmic reticulum membrane"/>
    <property type="evidence" value="ECO:0007669"/>
    <property type="project" value="UniProtKB-SubCell"/>
</dbReference>
<organism evidence="15">
    <name type="scientific">Locusta migratoria</name>
    <name type="common">Migratory locust</name>
    <dbReference type="NCBI Taxonomy" id="7004"/>
    <lineage>
        <taxon>Eukaryota</taxon>
        <taxon>Metazoa</taxon>
        <taxon>Ecdysozoa</taxon>
        <taxon>Arthropoda</taxon>
        <taxon>Hexapoda</taxon>
        <taxon>Insecta</taxon>
        <taxon>Pterygota</taxon>
        <taxon>Neoptera</taxon>
        <taxon>Polyneoptera</taxon>
        <taxon>Orthoptera</taxon>
        <taxon>Caelifera</taxon>
        <taxon>Acrididea</taxon>
        <taxon>Acridomorpha</taxon>
        <taxon>Acridoidea</taxon>
        <taxon>Acrididae</taxon>
        <taxon>Oedipodinae</taxon>
        <taxon>Locusta</taxon>
    </lineage>
</organism>
<accession>A0A6F8GZG7</accession>
<dbReference type="PRINTS" id="PR00385">
    <property type="entry name" value="P450"/>
</dbReference>
<evidence type="ECO:0000256" key="10">
    <source>
        <dbReference type="ARBA" id="ARBA00023004"/>
    </source>
</evidence>
<dbReference type="Pfam" id="PF00067">
    <property type="entry name" value="p450"/>
    <property type="match status" value="1"/>
</dbReference>
<dbReference type="SUPFAM" id="SSF48264">
    <property type="entry name" value="Cytochrome P450"/>
    <property type="match status" value="1"/>
</dbReference>
<keyword evidence="7" id="KW-0256">Endoplasmic reticulum</keyword>
<reference evidence="15" key="2">
    <citation type="journal article" date="2020" name="Int. J. Biol. Macromol.">
        <title>Transcriptome analysis of antennal cytochrome P450s and their transcriptional responses to plant and locust volatiles in Locusta migratoria.</title>
        <authorList>
            <person name="Wu H."/>
            <person name="Liu Y."/>
            <person name="Shi X."/>
            <person name="Zhang X."/>
            <person name="Ye C."/>
            <person name="Zhu K.Y."/>
            <person name="Zhu F."/>
            <person name="Zhang J."/>
            <person name="Ma E."/>
        </authorList>
    </citation>
    <scope>NUCLEOTIDE SEQUENCE</scope>
    <source>
        <strain evidence="15">Locust strain-L13</strain>
    </source>
</reference>
<feature type="binding site" description="axial binding residue" evidence="13">
    <location>
        <position position="451"/>
    </location>
    <ligand>
        <name>heme</name>
        <dbReference type="ChEBI" id="CHEBI:30413"/>
    </ligand>
    <ligandPart>
        <name>Fe</name>
        <dbReference type="ChEBI" id="CHEBI:18248"/>
    </ligandPart>
</feature>
<dbReference type="PANTHER" id="PTHR24291:SF189">
    <property type="entry name" value="CYTOCHROME P450 4C3-RELATED"/>
    <property type="match status" value="1"/>
</dbReference>
<dbReference type="AlphaFoldDB" id="A0A6F8GZG7"/>
<keyword evidence="5 13" id="KW-0349">Heme</keyword>
<reference evidence="15" key="1">
    <citation type="submission" date="2017-03" db="EMBL/GenBank/DDBJ databases">
        <authorList>
            <person name="Zhang X.Y."/>
            <person name="Li Y.H."/>
            <person name="Kang X.L."/>
            <person name="Wu H.H."/>
            <person name="Yu R.R."/>
            <person name="Guo Y.Q."/>
            <person name="Wang J.X."/>
            <person name="Zhang J.Z."/>
            <person name="Ma E.B."/>
        </authorList>
    </citation>
    <scope>NUCLEOTIDE SEQUENCE</scope>
    <source>
        <strain evidence="15">Locust strain-L13</strain>
    </source>
</reference>
<evidence type="ECO:0000256" key="3">
    <source>
        <dbReference type="ARBA" id="ARBA00004406"/>
    </source>
</evidence>
<keyword evidence="6 13" id="KW-0479">Metal-binding</keyword>
<dbReference type="GO" id="GO:0005506">
    <property type="term" value="F:iron ion binding"/>
    <property type="evidence" value="ECO:0007669"/>
    <property type="project" value="InterPro"/>
</dbReference>
<dbReference type="EMBL" id="KY852401">
    <property type="protein sequence ID" value="AVL92839.1"/>
    <property type="molecule type" value="mRNA"/>
</dbReference>
<keyword evidence="10 13" id="KW-0408">Iron</keyword>
<dbReference type="InterPro" id="IPR017972">
    <property type="entry name" value="Cyt_P450_CS"/>
</dbReference>
<evidence type="ECO:0000256" key="8">
    <source>
        <dbReference type="ARBA" id="ARBA00022848"/>
    </source>
</evidence>
<keyword evidence="12" id="KW-0472">Membrane</keyword>
<comment type="subcellular location">
    <subcellularLocation>
        <location evidence="3">Endoplasmic reticulum membrane</location>
        <topology evidence="3">Peripheral membrane protein</topology>
    </subcellularLocation>
    <subcellularLocation>
        <location evidence="2">Microsome membrane</location>
        <topology evidence="2">Peripheral membrane protein</topology>
    </subcellularLocation>
</comment>
<evidence type="ECO:0000256" key="2">
    <source>
        <dbReference type="ARBA" id="ARBA00004174"/>
    </source>
</evidence>
<dbReference type="FunFam" id="1.10.630.10:FF:000182">
    <property type="entry name" value="Cytochrome P450 3A4"/>
    <property type="match status" value="1"/>
</dbReference>
<name>A0A6F8GZG7_LOCMI</name>
<keyword evidence="8" id="KW-0492">Microsome</keyword>
<evidence type="ECO:0000256" key="6">
    <source>
        <dbReference type="ARBA" id="ARBA00022723"/>
    </source>
</evidence>
<evidence type="ECO:0000256" key="14">
    <source>
        <dbReference type="RuleBase" id="RU000461"/>
    </source>
</evidence>
<evidence type="ECO:0000256" key="12">
    <source>
        <dbReference type="ARBA" id="ARBA00023136"/>
    </source>
</evidence>
<dbReference type="GO" id="GO:0004497">
    <property type="term" value="F:monooxygenase activity"/>
    <property type="evidence" value="ECO:0007669"/>
    <property type="project" value="UniProtKB-KW"/>
</dbReference>
<evidence type="ECO:0000256" key="5">
    <source>
        <dbReference type="ARBA" id="ARBA00022617"/>
    </source>
</evidence>
<dbReference type="PROSITE" id="PS00086">
    <property type="entry name" value="CYTOCHROME_P450"/>
    <property type="match status" value="1"/>
</dbReference>
<dbReference type="GO" id="GO:0020037">
    <property type="term" value="F:heme binding"/>
    <property type="evidence" value="ECO:0007669"/>
    <property type="project" value="InterPro"/>
</dbReference>